<evidence type="ECO:0000259" key="1">
    <source>
        <dbReference type="PROSITE" id="PS51379"/>
    </source>
</evidence>
<dbReference type="InterPro" id="IPR053135">
    <property type="entry name" value="AKR2_Oxidoreductase"/>
</dbReference>
<name>A0A0F9XL81_9ZZZZ</name>
<dbReference type="InterPro" id="IPR017900">
    <property type="entry name" value="4Fe4S_Fe_S_CS"/>
</dbReference>
<feature type="domain" description="4Fe-4S ferredoxin-type" evidence="1">
    <location>
        <begin position="298"/>
        <end position="326"/>
    </location>
</feature>
<dbReference type="PANTHER" id="PTHR43312">
    <property type="entry name" value="D-THREO-ALDOSE 1-DEHYDROGENASE"/>
    <property type="match status" value="1"/>
</dbReference>
<dbReference type="InterPro" id="IPR023210">
    <property type="entry name" value="NADP_OxRdtase_dom"/>
</dbReference>
<dbReference type="AlphaFoldDB" id="A0A0F9XL81"/>
<protein>
    <recommendedName>
        <fullName evidence="1">4Fe-4S ferredoxin-type domain-containing protein</fullName>
    </recommendedName>
</protein>
<evidence type="ECO:0000313" key="2">
    <source>
        <dbReference type="EMBL" id="KKN92868.1"/>
    </source>
</evidence>
<dbReference type="SUPFAM" id="SSF46548">
    <property type="entry name" value="alpha-helical ferredoxin"/>
    <property type="match status" value="1"/>
</dbReference>
<dbReference type="InterPro" id="IPR017896">
    <property type="entry name" value="4Fe4S_Fe-S-bd"/>
</dbReference>
<dbReference type="EMBL" id="LAZR01000091">
    <property type="protein sequence ID" value="KKN92868.1"/>
    <property type="molecule type" value="Genomic_DNA"/>
</dbReference>
<comment type="caution">
    <text evidence="2">The sequence shown here is derived from an EMBL/GenBank/DDBJ whole genome shotgun (WGS) entry which is preliminary data.</text>
</comment>
<dbReference type="InterPro" id="IPR036812">
    <property type="entry name" value="NAD(P)_OxRdtase_dom_sf"/>
</dbReference>
<sequence>MQTRILGKSGLAVSAVGVGGIPIMRISQAEAVDVIHRALDLGVTFIDTAAGYGDSQQKIGAAIHDRRDGLVIATKSGATTKEAMLKDVERSRQELRTDVIDLYQFHGVGSDEQWQTLAGPDGALEGLLEAKEKGHIRHIGFTSHGVDISLQLVEHEAMETVQFPFNLVACEPGERLIPAAAENGLGFIVMKPMCGGQFDDAELAFKFLNSYPDLVAIPGIQTSQEIEQIAAVVESGATLTGDDKTRADEIVQRLGKVFCRRCGYCQPCPEGIPITSALIFEGFTNRMPPENVVGMAKGLIEKIPDCTDCGDCIEKCPYDLPIPDLLKDILPAAERFLAEQEKTN</sequence>
<gene>
    <name evidence="2" type="ORF">LCGC14_0203960</name>
</gene>
<reference evidence="2" key="1">
    <citation type="journal article" date="2015" name="Nature">
        <title>Complex archaea that bridge the gap between prokaryotes and eukaryotes.</title>
        <authorList>
            <person name="Spang A."/>
            <person name="Saw J.H."/>
            <person name="Jorgensen S.L."/>
            <person name="Zaremba-Niedzwiedzka K."/>
            <person name="Martijn J."/>
            <person name="Lind A.E."/>
            <person name="van Eijk R."/>
            <person name="Schleper C."/>
            <person name="Guy L."/>
            <person name="Ettema T.J."/>
        </authorList>
    </citation>
    <scope>NUCLEOTIDE SEQUENCE</scope>
</reference>
<dbReference type="CDD" id="cd19100">
    <property type="entry name" value="AKR_unchar"/>
    <property type="match status" value="1"/>
</dbReference>
<proteinExistence type="predicted"/>
<dbReference type="Pfam" id="PF13534">
    <property type="entry name" value="Fer4_17"/>
    <property type="match status" value="1"/>
</dbReference>
<dbReference type="PROSITE" id="PS00198">
    <property type="entry name" value="4FE4S_FER_1"/>
    <property type="match status" value="1"/>
</dbReference>
<dbReference type="Gene3D" id="3.20.20.100">
    <property type="entry name" value="NADP-dependent oxidoreductase domain"/>
    <property type="match status" value="1"/>
</dbReference>
<accession>A0A0F9XL81</accession>
<dbReference type="SUPFAM" id="SSF51430">
    <property type="entry name" value="NAD(P)-linked oxidoreductase"/>
    <property type="match status" value="1"/>
</dbReference>
<organism evidence="2">
    <name type="scientific">marine sediment metagenome</name>
    <dbReference type="NCBI Taxonomy" id="412755"/>
    <lineage>
        <taxon>unclassified sequences</taxon>
        <taxon>metagenomes</taxon>
        <taxon>ecological metagenomes</taxon>
    </lineage>
</organism>
<dbReference type="PROSITE" id="PS51379">
    <property type="entry name" value="4FE4S_FER_2"/>
    <property type="match status" value="1"/>
</dbReference>
<dbReference type="Pfam" id="PF00248">
    <property type="entry name" value="Aldo_ket_red"/>
    <property type="match status" value="1"/>
</dbReference>
<dbReference type="PANTHER" id="PTHR43312:SF1">
    <property type="entry name" value="NADP-DEPENDENT OXIDOREDUCTASE DOMAIN-CONTAINING PROTEIN"/>
    <property type="match status" value="1"/>
</dbReference>